<sequence>MPRAEAPDVAPFSLAEFPAERDERRAAYALGITAVLITVITGAAVTLRDLRRRRGGERGV</sequence>
<dbReference type="RefSeq" id="WP_311644264.1">
    <property type="nucleotide sequence ID" value="NZ_JAVRFA010000015.1"/>
</dbReference>
<protein>
    <submittedName>
        <fullName evidence="2">Uncharacterized protein</fullName>
    </submittedName>
</protein>
<evidence type="ECO:0000313" key="3">
    <source>
        <dbReference type="Proteomes" id="UP001183881"/>
    </source>
</evidence>
<comment type="caution">
    <text evidence="2">The sequence shown here is derived from an EMBL/GenBank/DDBJ whole genome shotgun (WGS) entry which is preliminary data.</text>
</comment>
<keyword evidence="1" id="KW-1133">Transmembrane helix</keyword>
<proteinExistence type="predicted"/>
<keyword evidence="1" id="KW-0812">Transmembrane</keyword>
<evidence type="ECO:0000256" key="1">
    <source>
        <dbReference type="SAM" id="Phobius"/>
    </source>
</evidence>
<keyword evidence="3" id="KW-1185">Reference proteome</keyword>
<name>A0ABU2PW09_9ACTN</name>
<feature type="transmembrane region" description="Helical" evidence="1">
    <location>
        <begin position="26"/>
        <end position="47"/>
    </location>
</feature>
<organism evidence="2 3">
    <name type="scientific">Streptomyces edwardsiae</name>
    <dbReference type="NCBI Taxonomy" id="3075527"/>
    <lineage>
        <taxon>Bacteria</taxon>
        <taxon>Bacillati</taxon>
        <taxon>Actinomycetota</taxon>
        <taxon>Actinomycetes</taxon>
        <taxon>Kitasatosporales</taxon>
        <taxon>Streptomycetaceae</taxon>
        <taxon>Streptomyces</taxon>
    </lineage>
</organism>
<keyword evidence="1" id="KW-0472">Membrane</keyword>
<evidence type="ECO:0000313" key="2">
    <source>
        <dbReference type="EMBL" id="MDT0395986.1"/>
    </source>
</evidence>
<dbReference type="EMBL" id="JAVRFA010000015">
    <property type="protein sequence ID" value="MDT0395986.1"/>
    <property type="molecule type" value="Genomic_DNA"/>
</dbReference>
<accession>A0ABU2PW09</accession>
<reference evidence="3" key="1">
    <citation type="submission" date="2023-07" db="EMBL/GenBank/DDBJ databases">
        <title>30 novel species of actinomycetes from the DSMZ collection.</title>
        <authorList>
            <person name="Nouioui I."/>
        </authorList>
    </citation>
    <scope>NUCLEOTIDE SEQUENCE [LARGE SCALE GENOMIC DNA]</scope>
    <source>
        <strain evidence="3">DSM 41636</strain>
    </source>
</reference>
<gene>
    <name evidence="2" type="ORF">RM705_15035</name>
</gene>
<dbReference type="Proteomes" id="UP001183881">
    <property type="component" value="Unassembled WGS sequence"/>
</dbReference>